<feature type="domain" description="Novel STAND NTPase 1" evidence="3">
    <location>
        <begin position="275"/>
        <end position="540"/>
    </location>
</feature>
<evidence type="ECO:0000256" key="1">
    <source>
        <dbReference type="SAM" id="MobiDB-lite"/>
    </source>
</evidence>
<dbReference type="Gene3D" id="3.40.50.300">
    <property type="entry name" value="P-loop containing nucleotide triphosphate hydrolases"/>
    <property type="match status" value="1"/>
</dbReference>
<sequence>MARIFASSGAVVGAGFVVAPGHLATCAHVVAAALSTDPSDPRPPDREVTLDFPFAGLPAVAARVKRWQPIAADGSGDIAILAFPQPVQLPPPVPLYSGEQLWGHRFQVWGFPHGNRSGAWCGGELLAKQGTRWLQLQGDADTPPIVEGFSGSPVWDDQVGAVVGMTVAADVNPETTTAYLIPAEDLIAADESLLPNPYRGLAPLGEADAQLFYGRNEDIARVVEAVRAKDLVAIVGPSGVGKSSLLRAGVVPALRRAGMAVLEDKDGTAPPAGSAADVVLAVDQFEELVHHDPDTARQRFAQLVEFARQPNKRVLLTLRWDCVDELSSGQTAAALTDGMIAVTPLGRSQLRSAILGPAAHAPGLRFEDGLVERILDEASAEPGQLPLVASLLEQLWYARSGTTLTWQAYRQLGGVRGAVAQRAEAAMAAVVHQGAHEAEVARLFRALVRPTDTVGFVRKAARWADLDEYQQRLAVALASARMLVIDRTVDGETTVDLAHDALIQHRPRLRQWVDSDREFLQWRSSLERRRRAWLRAGRDENMLPSGQLLATAQRWYDERRHDLSPAEWEFVELASRRSRRSKRRRQLVTTGLCLLLAVSVVLASFFVYQRRVSAEQAALAESRELAARSQQTSESDRVLSMKLALAAYQRHPTAEAEQALFHRYLEQGRRGGALARGEGEQGRGQCRRPGDRRQRRGRRGGVASGEGTHGPAQAAGHRRGPRRRGRF</sequence>
<dbReference type="AlphaFoldDB" id="A0ABD6FC48"/>
<evidence type="ECO:0000313" key="5">
    <source>
        <dbReference type="Proteomes" id="UP000249324"/>
    </source>
</evidence>
<feature type="region of interest" description="Disordered" evidence="1">
    <location>
        <begin position="672"/>
        <end position="727"/>
    </location>
</feature>
<dbReference type="GO" id="GO:0006508">
    <property type="term" value="P:proteolysis"/>
    <property type="evidence" value="ECO:0007669"/>
    <property type="project" value="UniProtKB-KW"/>
</dbReference>
<keyword evidence="4" id="KW-0378">Hydrolase</keyword>
<dbReference type="Pfam" id="PF13365">
    <property type="entry name" value="Trypsin_2"/>
    <property type="match status" value="1"/>
</dbReference>
<dbReference type="Gene3D" id="2.40.10.120">
    <property type="match status" value="1"/>
</dbReference>
<dbReference type="CDD" id="cd00267">
    <property type="entry name" value="ABC_ATPase"/>
    <property type="match status" value="1"/>
</dbReference>
<keyword evidence="2" id="KW-0812">Transmembrane</keyword>
<dbReference type="InterPro" id="IPR027417">
    <property type="entry name" value="P-loop_NTPase"/>
</dbReference>
<dbReference type="GO" id="GO:0008233">
    <property type="term" value="F:peptidase activity"/>
    <property type="evidence" value="ECO:0007669"/>
    <property type="project" value="UniProtKB-KW"/>
</dbReference>
<evidence type="ECO:0000256" key="2">
    <source>
        <dbReference type="SAM" id="Phobius"/>
    </source>
</evidence>
<feature type="domain" description="Novel STAND NTPase 1" evidence="3">
    <location>
        <begin position="197"/>
        <end position="256"/>
    </location>
</feature>
<keyword evidence="2" id="KW-1133">Transmembrane helix</keyword>
<comment type="caution">
    <text evidence="4">The sequence shown here is derived from an EMBL/GenBank/DDBJ whole genome shotgun (WGS) entry which is preliminary data.</text>
</comment>
<accession>A0ABD6FC48</accession>
<evidence type="ECO:0000313" key="4">
    <source>
        <dbReference type="EMBL" id="MFO7191618.1"/>
    </source>
</evidence>
<dbReference type="Pfam" id="PF20703">
    <property type="entry name" value="nSTAND1"/>
    <property type="match status" value="2"/>
</dbReference>
<dbReference type="EMBL" id="QGUI02000039">
    <property type="protein sequence ID" value="MFO7191618.1"/>
    <property type="molecule type" value="Genomic_DNA"/>
</dbReference>
<dbReference type="SUPFAM" id="SSF52540">
    <property type="entry name" value="P-loop containing nucleoside triphosphate hydrolases"/>
    <property type="match status" value="2"/>
</dbReference>
<organism evidence="4 5">
    <name type="scientific">Thermocrispum agreste</name>
    <dbReference type="NCBI Taxonomy" id="37925"/>
    <lineage>
        <taxon>Bacteria</taxon>
        <taxon>Bacillati</taxon>
        <taxon>Actinomycetota</taxon>
        <taxon>Actinomycetes</taxon>
        <taxon>Pseudonocardiales</taxon>
        <taxon>Pseudonocardiaceae</taxon>
        <taxon>Thermocrispum</taxon>
    </lineage>
</organism>
<dbReference type="InterPro" id="IPR049052">
    <property type="entry name" value="nSTAND1"/>
</dbReference>
<gene>
    <name evidence="4" type="ORF">DIU77_005195</name>
</gene>
<proteinExistence type="predicted"/>
<feature type="compositionally biased region" description="Basic residues" evidence="1">
    <location>
        <begin position="716"/>
        <end position="727"/>
    </location>
</feature>
<dbReference type="InterPro" id="IPR009003">
    <property type="entry name" value="Peptidase_S1_PA"/>
</dbReference>
<feature type="transmembrane region" description="Helical" evidence="2">
    <location>
        <begin position="587"/>
        <end position="608"/>
    </location>
</feature>
<dbReference type="Proteomes" id="UP000249324">
    <property type="component" value="Unassembled WGS sequence"/>
</dbReference>
<reference evidence="4 5" key="1">
    <citation type="journal article" date="2021" name="BMC Genomics">
        <title>Genome-resolved metagenome and metatranscriptome analyses of thermophilic composting reveal key bacterial players and their metabolic interactions.</title>
        <authorList>
            <person name="Braga L.P.P."/>
            <person name="Pereira R.V."/>
            <person name="Martins L.F."/>
            <person name="Moura L.M.S."/>
            <person name="Sanchez F.B."/>
            <person name="Patane J.S.L."/>
            <person name="da Silva A.M."/>
            <person name="Setubal J.C."/>
        </authorList>
    </citation>
    <scope>NUCLEOTIDE SEQUENCE [LARGE SCALE GENOMIC DNA]</scope>
    <source>
        <strain evidence="4">ZC4RG45</strain>
    </source>
</reference>
<name>A0ABD6FC48_9PSEU</name>
<keyword evidence="4" id="KW-0645">Protease</keyword>
<protein>
    <submittedName>
        <fullName evidence="4">Serine protease</fullName>
    </submittedName>
</protein>
<keyword evidence="2" id="KW-0472">Membrane</keyword>
<dbReference type="SUPFAM" id="SSF50494">
    <property type="entry name" value="Trypsin-like serine proteases"/>
    <property type="match status" value="1"/>
</dbReference>
<evidence type="ECO:0000259" key="3">
    <source>
        <dbReference type="Pfam" id="PF20703"/>
    </source>
</evidence>